<name>A0ABT6YA70_9BACT</name>
<organism evidence="1 2">
    <name type="scientific">Flectobacillus roseus</name>
    <dbReference type="NCBI Taxonomy" id="502259"/>
    <lineage>
        <taxon>Bacteria</taxon>
        <taxon>Pseudomonadati</taxon>
        <taxon>Bacteroidota</taxon>
        <taxon>Cytophagia</taxon>
        <taxon>Cytophagales</taxon>
        <taxon>Flectobacillaceae</taxon>
        <taxon>Flectobacillus</taxon>
    </lineage>
</organism>
<proteinExistence type="predicted"/>
<evidence type="ECO:0008006" key="3">
    <source>
        <dbReference type="Google" id="ProtNLM"/>
    </source>
</evidence>
<dbReference type="RefSeq" id="WP_283345173.1">
    <property type="nucleotide sequence ID" value="NZ_JASHIF010000011.1"/>
</dbReference>
<protein>
    <recommendedName>
        <fullName evidence="3">GyrI-like domain-containing protein</fullName>
    </recommendedName>
</protein>
<dbReference type="Proteomes" id="UP001236507">
    <property type="component" value="Unassembled WGS sequence"/>
</dbReference>
<evidence type="ECO:0000313" key="1">
    <source>
        <dbReference type="EMBL" id="MDI9860474.1"/>
    </source>
</evidence>
<sequence length="151" mass="16956">MTTKQIPAQKYFIYSTETTLPHVNAIAMREVEPLYVTATQLGLEAQGPLEFIYWNASGDPTKPFTLEIALPVNDVAVELPEKYTLTTHEGFKAMAHVHHGDFSNIEPVYEVLFKELYGSGAKPTNQVREVYINWVNLTSAENVTEILLGIE</sequence>
<accession>A0ABT6YA70</accession>
<gene>
    <name evidence="1" type="ORF">QM524_14770</name>
</gene>
<dbReference type="EMBL" id="JASHIF010000011">
    <property type="protein sequence ID" value="MDI9860474.1"/>
    <property type="molecule type" value="Genomic_DNA"/>
</dbReference>
<reference evidence="1 2" key="1">
    <citation type="submission" date="2023-05" db="EMBL/GenBank/DDBJ databases">
        <title>Novel species of genus Flectobacillus isolated from stream in China.</title>
        <authorList>
            <person name="Lu H."/>
        </authorList>
    </citation>
    <scope>NUCLEOTIDE SEQUENCE [LARGE SCALE GENOMIC DNA]</scope>
    <source>
        <strain evidence="1 2">KCTC 42575</strain>
    </source>
</reference>
<evidence type="ECO:0000313" key="2">
    <source>
        <dbReference type="Proteomes" id="UP001236507"/>
    </source>
</evidence>
<keyword evidence="2" id="KW-1185">Reference proteome</keyword>
<comment type="caution">
    <text evidence="1">The sequence shown here is derived from an EMBL/GenBank/DDBJ whole genome shotgun (WGS) entry which is preliminary data.</text>
</comment>
<dbReference type="Gene3D" id="3.20.80.10">
    <property type="entry name" value="Regulatory factor, effector binding domain"/>
    <property type="match status" value="1"/>
</dbReference>
<dbReference type="InterPro" id="IPR011256">
    <property type="entry name" value="Reg_factor_effector_dom_sf"/>
</dbReference>
<dbReference type="SUPFAM" id="SSF55136">
    <property type="entry name" value="Probable bacterial effector-binding domain"/>
    <property type="match status" value="1"/>
</dbReference>